<dbReference type="InParanoid" id="A0A0C2XE24"/>
<keyword evidence="2" id="KW-1185">Reference proteome</keyword>
<evidence type="ECO:0000313" key="2">
    <source>
        <dbReference type="Proteomes" id="UP000054549"/>
    </source>
</evidence>
<accession>A0A0C2XE24</accession>
<sequence length="120" mass="13103">MDLRIHAYAIRGRTGAFPTENGVTFTTWSVAWIETKYGRDEDYGNGPTGTVVVWKFQSLSFWPASRGINHGLRISSLNNITEVQVIKGVTATSGTRRGISLDCCALMASLMMSHVSTSTS</sequence>
<name>A0A0C2XE24_AMAMK</name>
<dbReference type="EMBL" id="KN818233">
    <property type="protein sequence ID" value="KIL67073.1"/>
    <property type="molecule type" value="Genomic_DNA"/>
</dbReference>
<dbReference type="AlphaFoldDB" id="A0A0C2XE24"/>
<gene>
    <name evidence="1" type="ORF">M378DRAFT_160046</name>
</gene>
<protein>
    <submittedName>
        <fullName evidence="1">Uncharacterized protein</fullName>
    </submittedName>
</protein>
<organism evidence="1 2">
    <name type="scientific">Amanita muscaria (strain Koide BX008)</name>
    <dbReference type="NCBI Taxonomy" id="946122"/>
    <lineage>
        <taxon>Eukaryota</taxon>
        <taxon>Fungi</taxon>
        <taxon>Dikarya</taxon>
        <taxon>Basidiomycota</taxon>
        <taxon>Agaricomycotina</taxon>
        <taxon>Agaricomycetes</taxon>
        <taxon>Agaricomycetidae</taxon>
        <taxon>Agaricales</taxon>
        <taxon>Pluteineae</taxon>
        <taxon>Amanitaceae</taxon>
        <taxon>Amanita</taxon>
    </lineage>
</organism>
<evidence type="ECO:0000313" key="1">
    <source>
        <dbReference type="EMBL" id="KIL67073.1"/>
    </source>
</evidence>
<dbReference type="Proteomes" id="UP000054549">
    <property type="component" value="Unassembled WGS sequence"/>
</dbReference>
<reference evidence="1 2" key="1">
    <citation type="submission" date="2014-04" db="EMBL/GenBank/DDBJ databases">
        <title>Evolutionary Origins and Diversification of the Mycorrhizal Mutualists.</title>
        <authorList>
            <consortium name="DOE Joint Genome Institute"/>
            <consortium name="Mycorrhizal Genomics Consortium"/>
            <person name="Kohler A."/>
            <person name="Kuo A."/>
            <person name="Nagy L.G."/>
            <person name="Floudas D."/>
            <person name="Copeland A."/>
            <person name="Barry K.W."/>
            <person name="Cichocki N."/>
            <person name="Veneault-Fourrey C."/>
            <person name="LaButti K."/>
            <person name="Lindquist E.A."/>
            <person name="Lipzen A."/>
            <person name="Lundell T."/>
            <person name="Morin E."/>
            <person name="Murat C."/>
            <person name="Riley R."/>
            <person name="Ohm R."/>
            <person name="Sun H."/>
            <person name="Tunlid A."/>
            <person name="Henrissat B."/>
            <person name="Grigoriev I.V."/>
            <person name="Hibbett D.S."/>
            <person name="Martin F."/>
        </authorList>
    </citation>
    <scope>NUCLEOTIDE SEQUENCE [LARGE SCALE GENOMIC DNA]</scope>
    <source>
        <strain evidence="1 2">Koide BX008</strain>
    </source>
</reference>
<proteinExistence type="predicted"/>
<dbReference type="HOGENOM" id="CLU_2049086_0_0_1"/>